<dbReference type="Proteomes" id="UP000286104">
    <property type="component" value="Unassembled WGS sequence"/>
</dbReference>
<feature type="domain" description="Endolysin-like" evidence="1">
    <location>
        <begin position="5"/>
        <end position="165"/>
    </location>
</feature>
<comment type="caution">
    <text evidence="2">The sequence shown here is derived from an EMBL/GenBank/DDBJ whole genome shotgun (WGS) entry which is preliminary data.</text>
</comment>
<dbReference type="AlphaFoldDB" id="A0A414A514"/>
<dbReference type="EMBL" id="QSHU01000003">
    <property type="protein sequence ID" value="RHC40733.1"/>
    <property type="molecule type" value="Genomic_DNA"/>
</dbReference>
<evidence type="ECO:0000313" key="2">
    <source>
        <dbReference type="EMBL" id="RHC40733.1"/>
    </source>
</evidence>
<organism evidence="2 3">
    <name type="scientific">Agathobacter rectalis</name>
    <dbReference type="NCBI Taxonomy" id="39491"/>
    <lineage>
        <taxon>Bacteria</taxon>
        <taxon>Bacillati</taxon>
        <taxon>Bacillota</taxon>
        <taxon>Clostridia</taxon>
        <taxon>Lachnospirales</taxon>
        <taxon>Lachnospiraceae</taxon>
        <taxon>Agathobacter</taxon>
    </lineage>
</organism>
<gene>
    <name evidence="2" type="ORF">DW848_03450</name>
</gene>
<dbReference type="RefSeq" id="WP_118389511.1">
    <property type="nucleotide sequence ID" value="NZ_QSHU01000003.1"/>
</dbReference>
<protein>
    <recommendedName>
        <fullName evidence="1">Endolysin-like domain-containing protein</fullName>
    </recommendedName>
</protein>
<sequence>MSLIVGSARIDENGHVQGGKPGDQTGKEVSTQAHYVHTKGWYCLRPKSVAVANAIAEAMLQACRNDNIGYCQGHRSGVVEQLRKAGKLSKISAKTEADCSSLVRACCIQAGFDPGNFNTSSEVSALRATGKFMDKIAVTSKTELFNGDVLVTKTKGHTVVVVSGNPRRSTSYYPKYSGASDSIITALAAVGEKDTSKAHRAKIAAANGITNYAYTAAQNLKMVNLLKNGKLIKA</sequence>
<dbReference type="Gene3D" id="3.90.1720.10">
    <property type="entry name" value="endopeptidase domain like (from Nostoc punctiforme)"/>
    <property type="match status" value="1"/>
</dbReference>
<accession>A0A414A514</accession>
<evidence type="ECO:0000259" key="1">
    <source>
        <dbReference type="Pfam" id="PF25309"/>
    </source>
</evidence>
<evidence type="ECO:0000313" key="3">
    <source>
        <dbReference type="Proteomes" id="UP000286104"/>
    </source>
</evidence>
<name>A0A414A514_9FIRM</name>
<dbReference type="InterPro" id="IPR057370">
    <property type="entry name" value="ELLD"/>
</dbReference>
<proteinExistence type="predicted"/>
<dbReference type="Pfam" id="PF25309">
    <property type="entry name" value="ELLD"/>
    <property type="match status" value="1"/>
</dbReference>
<reference evidence="2 3" key="1">
    <citation type="submission" date="2018-08" db="EMBL/GenBank/DDBJ databases">
        <title>A genome reference for cultivated species of the human gut microbiota.</title>
        <authorList>
            <person name="Zou Y."/>
            <person name="Xue W."/>
            <person name="Luo G."/>
        </authorList>
    </citation>
    <scope>NUCLEOTIDE SEQUENCE [LARGE SCALE GENOMIC DNA]</scope>
    <source>
        <strain evidence="2 3">AM36-3AA</strain>
    </source>
</reference>